<evidence type="ECO:0000256" key="2">
    <source>
        <dbReference type="ARBA" id="ARBA00022837"/>
    </source>
</evidence>
<dbReference type="SUPFAM" id="SSF47473">
    <property type="entry name" value="EF-hand"/>
    <property type="match status" value="1"/>
</dbReference>
<dbReference type="Proteomes" id="UP001516400">
    <property type="component" value="Unassembled WGS sequence"/>
</dbReference>
<dbReference type="SMART" id="SM00054">
    <property type="entry name" value="EFh"/>
    <property type="match status" value="1"/>
</dbReference>
<dbReference type="InterPro" id="IPR011992">
    <property type="entry name" value="EF-hand-dom_pair"/>
</dbReference>
<evidence type="ECO:0000259" key="3">
    <source>
        <dbReference type="PROSITE" id="PS50222"/>
    </source>
</evidence>
<keyword evidence="1" id="KW-0677">Repeat</keyword>
<proteinExistence type="predicted"/>
<comment type="caution">
    <text evidence="4">The sequence shown here is derived from an EMBL/GenBank/DDBJ whole genome shotgun (WGS) entry which is preliminary data.</text>
</comment>
<dbReference type="PANTHER" id="PTHR23048:SF59">
    <property type="entry name" value="EF-HAND SUPERFAMILY PROTEIN"/>
    <property type="match status" value="1"/>
</dbReference>
<evidence type="ECO:0000313" key="5">
    <source>
        <dbReference type="Proteomes" id="UP001516400"/>
    </source>
</evidence>
<name>A0ABD2MJI1_9CUCU</name>
<accession>A0ABD2MJI1</accession>
<protein>
    <recommendedName>
        <fullName evidence="3">EF-hand domain-containing protein</fullName>
    </recommendedName>
</protein>
<sequence>MGITKAPAAPAHTLRKVDRFFEMRLNINSEQKADIREAFQIFDDDGDGVVNLEGLKVTIRALGFEVKKSDLRKWITEVNPQADWKSDKIPYQDFMEIIERKMCEYDSREDEIKMFRIIDHMNRGRIIFRDLKRVVTILKMDVNDEEIMEMLEMGRTVFGNLEVSLEDYIRAMRRNPV</sequence>
<keyword evidence="2" id="KW-0106">Calcium</keyword>
<dbReference type="InterPro" id="IPR002048">
    <property type="entry name" value="EF_hand_dom"/>
</dbReference>
<evidence type="ECO:0000256" key="1">
    <source>
        <dbReference type="ARBA" id="ARBA00022737"/>
    </source>
</evidence>
<evidence type="ECO:0000313" key="4">
    <source>
        <dbReference type="EMBL" id="KAL3266475.1"/>
    </source>
</evidence>
<dbReference type="Pfam" id="PF13499">
    <property type="entry name" value="EF-hand_7"/>
    <property type="match status" value="1"/>
</dbReference>
<dbReference type="PROSITE" id="PS50222">
    <property type="entry name" value="EF_HAND_2"/>
    <property type="match status" value="1"/>
</dbReference>
<dbReference type="AlphaFoldDB" id="A0ABD2MJI1"/>
<reference evidence="4 5" key="1">
    <citation type="journal article" date="2021" name="BMC Biol.">
        <title>Horizontally acquired antibacterial genes associated with adaptive radiation of ladybird beetles.</title>
        <authorList>
            <person name="Li H.S."/>
            <person name="Tang X.F."/>
            <person name="Huang Y.H."/>
            <person name="Xu Z.Y."/>
            <person name="Chen M.L."/>
            <person name="Du X.Y."/>
            <person name="Qiu B.Y."/>
            <person name="Chen P.T."/>
            <person name="Zhang W."/>
            <person name="Slipinski A."/>
            <person name="Escalona H.E."/>
            <person name="Waterhouse R.M."/>
            <person name="Zwick A."/>
            <person name="Pang H."/>
        </authorList>
    </citation>
    <scope>NUCLEOTIDE SEQUENCE [LARGE SCALE GENOMIC DNA]</scope>
    <source>
        <strain evidence="4">SYSU2018</strain>
    </source>
</reference>
<dbReference type="InterPro" id="IPR050230">
    <property type="entry name" value="CALM/Myosin/TropC-like"/>
</dbReference>
<dbReference type="EMBL" id="JABFTP020000001">
    <property type="protein sequence ID" value="KAL3266475.1"/>
    <property type="molecule type" value="Genomic_DNA"/>
</dbReference>
<dbReference type="GO" id="GO:0043226">
    <property type="term" value="C:organelle"/>
    <property type="evidence" value="ECO:0007669"/>
    <property type="project" value="UniProtKB-ARBA"/>
</dbReference>
<dbReference type="Gene3D" id="1.10.238.10">
    <property type="entry name" value="EF-hand"/>
    <property type="match status" value="2"/>
</dbReference>
<keyword evidence="5" id="KW-1185">Reference proteome</keyword>
<dbReference type="PANTHER" id="PTHR23048">
    <property type="entry name" value="MYOSIN LIGHT CHAIN 1, 3"/>
    <property type="match status" value="1"/>
</dbReference>
<organism evidence="4 5">
    <name type="scientific">Cryptolaemus montrouzieri</name>
    <dbReference type="NCBI Taxonomy" id="559131"/>
    <lineage>
        <taxon>Eukaryota</taxon>
        <taxon>Metazoa</taxon>
        <taxon>Ecdysozoa</taxon>
        <taxon>Arthropoda</taxon>
        <taxon>Hexapoda</taxon>
        <taxon>Insecta</taxon>
        <taxon>Pterygota</taxon>
        <taxon>Neoptera</taxon>
        <taxon>Endopterygota</taxon>
        <taxon>Coleoptera</taxon>
        <taxon>Polyphaga</taxon>
        <taxon>Cucujiformia</taxon>
        <taxon>Coccinelloidea</taxon>
        <taxon>Coccinellidae</taxon>
        <taxon>Scymninae</taxon>
        <taxon>Scymnini</taxon>
        <taxon>Cryptolaemus</taxon>
    </lineage>
</organism>
<feature type="domain" description="EF-hand" evidence="3">
    <location>
        <begin position="30"/>
        <end position="65"/>
    </location>
</feature>
<dbReference type="FunFam" id="1.10.238.10:FF:000178">
    <property type="entry name" value="Calmodulin-2 A"/>
    <property type="match status" value="1"/>
</dbReference>
<gene>
    <name evidence="4" type="ORF">HHI36_010645</name>
</gene>